<evidence type="ECO:0000256" key="2">
    <source>
        <dbReference type="ARBA" id="ARBA00004496"/>
    </source>
</evidence>
<dbReference type="InterPro" id="IPR002848">
    <property type="entry name" value="Translin_fam"/>
</dbReference>
<dbReference type="GO" id="GO:0043565">
    <property type="term" value="F:sequence-specific DNA binding"/>
    <property type="evidence" value="ECO:0007669"/>
    <property type="project" value="InterPro"/>
</dbReference>
<comment type="subcellular location">
    <subcellularLocation>
        <location evidence="2">Cytoplasm</location>
    </subcellularLocation>
    <subcellularLocation>
        <location evidence="1">Nucleus</location>
    </subcellularLocation>
</comment>
<dbReference type="Gene3D" id="1.20.58.190">
    <property type="entry name" value="Translin, domain 1"/>
    <property type="match status" value="1"/>
</dbReference>
<comment type="caution">
    <text evidence="6">The sequence shown here is derived from an EMBL/GenBank/DDBJ whole genome shotgun (WGS) entry which is preliminary data.</text>
</comment>
<dbReference type="PANTHER" id="PTHR10741">
    <property type="entry name" value="TRANSLIN AND TRANSLIN ASSOCIATED PROTEIN X"/>
    <property type="match status" value="1"/>
</dbReference>
<name>A0A835PYR4_VANPL</name>
<dbReference type="InterPro" id="IPR036081">
    <property type="entry name" value="Translin_sf"/>
</dbReference>
<proteinExistence type="inferred from homology"/>
<keyword evidence="5" id="KW-0539">Nucleus</keyword>
<evidence type="ECO:0000256" key="1">
    <source>
        <dbReference type="ARBA" id="ARBA00004123"/>
    </source>
</evidence>
<evidence type="ECO:0008006" key="8">
    <source>
        <dbReference type="Google" id="ProtNLM"/>
    </source>
</evidence>
<dbReference type="Gene3D" id="1.20.58.200">
    <property type="entry name" value="Translin, domain 2"/>
    <property type="match status" value="1"/>
</dbReference>
<evidence type="ECO:0000313" key="6">
    <source>
        <dbReference type="EMBL" id="KAG0462334.1"/>
    </source>
</evidence>
<dbReference type="CDD" id="cd14820">
    <property type="entry name" value="TRAX"/>
    <property type="match status" value="1"/>
</dbReference>
<protein>
    <recommendedName>
        <fullName evidence="8">Translin-associated protein X</fullName>
    </recommendedName>
</protein>
<keyword evidence="4" id="KW-0963">Cytoplasm</keyword>
<dbReference type="InterPro" id="IPR016069">
    <property type="entry name" value="Translin_C"/>
</dbReference>
<dbReference type="AlphaFoldDB" id="A0A835PYR4"/>
<dbReference type="Proteomes" id="UP000639772">
    <property type="component" value="Chromosome 11"/>
</dbReference>
<dbReference type="EMBL" id="JADCNM010000011">
    <property type="protein sequence ID" value="KAG0462334.1"/>
    <property type="molecule type" value="Genomic_DNA"/>
</dbReference>
<sequence>MQLAASSIARCFRAAKPLRLHQCDVMSSFKKPRMISTNSVMRDEFAKHADYLNEFNDKREKVIKASRDVTINSKKVIFQVHRVRKDNSEEVLSKAEKDLASVTSQYMSKLVEELQGTDFWKLRHAYTFAVQEYVEAATFCRFCREGTILDLKEINTTLHSLGDSHRKPLQISTIDYLLGLADLTGELMRLAISKISEREVEYAKRICRFVQNIYRELTLLAPIMDDSSEMKKKLEVMLQSVTKIENACFNVHVRGSEFIPLLGENDDQFPYMGLPYLDS</sequence>
<dbReference type="FunFam" id="1.20.58.200:FF:000001">
    <property type="entry name" value="Translin-associated factor X"/>
    <property type="match status" value="1"/>
</dbReference>
<organism evidence="6 7">
    <name type="scientific">Vanilla planifolia</name>
    <name type="common">Vanilla</name>
    <dbReference type="NCBI Taxonomy" id="51239"/>
    <lineage>
        <taxon>Eukaryota</taxon>
        <taxon>Viridiplantae</taxon>
        <taxon>Streptophyta</taxon>
        <taxon>Embryophyta</taxon>
        <taxon>Tracheophyta</taxon>
        <taxon>Spermatophyta</taxon>
        <taxon>Magnoliopsida</taxon>
        <taxon>Liliopsida</taxon>
        <taxon>Asparagales</taxon>
        <taxon>Orchidaceae</taxon>
        <taxon>Vanilloideae</taxon>
        <taxon>Vanilleae</taxon>
        <taxon>Vanilla</taxon>
    </lineage>
</organism>
<dbReference type="OrthoDB" id="31005at2759"/>
<dbReference type="GO" id="GO:0005737">
    <property type="term" value="C:cytoplasm"/>
    <property type="evidence" value="ECO:0007669"/>
    <property type="project" value="UniProtKB-SubCell"/>
</dbReference>
<evidence type="ECO:0000256" key="4">
    <source>
        <dbReference type="ARBA" id="ARBA00022490"/>
    </source>
</evidence>
<dbReference type="SUPFAM" id="SSF74784">
    <property type="entry name" value="Translin"/>
    <property type="match status" value="1"/>
</dbReference>
<evidence type="ECO:0000313" key="7">
    <source>
        <dbReference type="Proteomes" id="UP000639772"/>
    </source>
</evidence>
<accession>A0A835PYR4</accession>
<dbReference type="GO" id="GO:0005634">
    <property type="term" value="C:nucleus"/>
    <property type="evidence" value="ECO:0007669"/>
    <property type="project" value="UniProtKB-SubCell"/>
</dbReference>
<reference evidence="6 7" key="1">
    <citation type="journal article" date="2020" name="Nat. Food">
        <title>A phased Vanilla planifolia genome enables genetic improvement of flavour and production.</title>
        <authorList>
            <person name="Hasing T."/>
            <person name="Tang H."/>
            <person name="Brym M."/>
            <person name="Khazi F."/>
            <person name="Huang T."/>
            <person name="Chambers A.H."/>
        </authorList>
    </citation>
    <scope>NUCLEOTIDE SEQUENCE [LARGE SCALE GENOMIC DNA]</scope>
    <source>
        <tissue evidence="6">Leaf</tissue>
    </source>
</reference>
<gene>
    <name evidence="6" type="ORF">HPP92_020810</name>
</gene>
<dbReference type="InterPro" id="IPR016068">
    <property type="entry name" value="Translin_N"/>
</dbReference>
<dbReference type="Pfam" id="PF01997">
    <property type="entry name" value="Translin"/>
    <property type="match status" value="1"/>
</dbReference>
<evidence type="ECO:0000256" key="5">
    <source>
        <dbReference type="ARBA" id="ARBA00023242"/>
    </source>
</evidence>
<comment type="similarity">
    <text evidence="3">Belongs to the translin family.</text>
</comment>
<evidence type="ECO:0000256" key="3">
    <source>
        <dbReference type="ARBA" id="ARBA00005902"/>
    </source>
</evidence>